<organism evidence="1 2">
    <name type="scientific">Flavobacterium frigidarium</name>
    <dbReference type="NCBI Taxonomy" id="99286"/>
    <lineage>
        <taxon>Bacteria</taxon>
        <taxon>Pseudomonadati</taxon>
        <taxon>Bacteroidota</taxon>
        <taxon>Flavobacteriia</taxon>
        <taxon>Flavobacteriales</taxon>
        <taxon>Flavobacteriaceae</taxon>
        <taxon>Flavobacterium</taxon>
    </lineage>
</organism>
<dbReference type="Proteomes" id="UP001568894">
    <property type="component" value="Unassembled WGS sequence"/>
</dbReference>
<reference evidence="1 2" key="1">
    <citation type="submission" date="2023-05" db="EMBL/GenBank/DDBJ databases">
        <title>Adaptations of aquatic viruses from atmosphere-close ecosystems of the Central Arctic Ocean.</title>
        <authorList>
            <person name="Rahlff J."/>
            <person name="Holmfeldt K."/>
        </authorList>
    </citation>
    <scope>NUCLEOTIDE SEQUENCE [LARGE SCALE GENOMIC DNA]</scope>
    <source>
        <strain evidence="1 2">Arc14</strain>
    </source>
</reference>
<comment type="caution">
    <text evidence="1">The sequence shown here is derived from an EMBL/GenBank/DDBJ whole genome shotgun (WGS) entry which is preliminary data.</text>
</comment>
<dbReference type="InterPro" id="IPR029470">
    <property type="entry name" value="PDDEXK_4"/>
</dbReference>
<protein>
    <submittedName>
        <fullName evidence="1">PD-(D/E)XK nuclease family protein</fullName>
    </submittedName>
</protein>
<gene>
    <name evidence="1" type="ORF">QO192_08645</name>
</gene>
<proteinExistence type="predicted"/>
<accession>A0ABV4KCI6</accession>
<evidence type="ECO:0000313" key="1">
    <source>
        <dbReference type="EMBL" id="MEZ7515349.1"/>
    </source>
</evidence>
<dbReference type="Pfam" id="PF14281">
    <property type="entry name" value="PDDEXK_4"/>
    <property type="match status" value="1"/>
</dbReference>
<name>A0ABV4KCI6_9FLAO</name>
<evidence type="ECO:0000313" key="2">
    <source>
        <dbReference type="Proteomes" id="UP001568894"/>
    </source>
</evidence>
<dbReference type="RefSeq" id="WP_371569755.1">
    <property type="nucleotide sequence ID" value="NZ_JASMRN010000006.1"/>
</dbReference>
<keyword evidence="2" id="KW-1185">Reference proteome</keyword>
<dbReference type="EMBL" id="JASMRN010000006">
    <property type="protein sequence ID" value="MEZ7515349.1"/>
    <property type="molecule type" value="Genomic_DNA"/>
</dbReference>
<sequence>MDLQTLEQFLDHNVIPKIKKRPKTFLGIAKQPHYENVMSNIYAFYFNVNEVHNMHDLFINTLLEIINESKLGDQKKVNEIIDFDVDTEVSTMKGGRIDLLLSSQDHAIIIENKVYHTLNNDLQDYWNSTKVTNNKEENKIGIVLSLNKLSASHKDFINVTHLELLKRVVQNLGNYIMNAKDKYVVFLKDFYQNCINLSKSEMDNKELKFYFDNQIKIIEAKDFHFAVRTHITNQIEQVAGLIDDKVELLIPKGDLNKRIRSFQSSKNRNLLITVIFDKLITPERELTIIVKLENELLKNKEQYNAITFTEEEKSRVKPTFYTDQNLRWCHFAGQSYTLNEDQVSTLAQFIVEKLKEDGLLSIYRKLNDIIPKAKN</sequence>